<dbReference type="AlphaFoldDB" id="F0QQU2"/>
<gene>
    <name evidence="1" type="ordered locus">MSU_0320</name>
</gene>
<dbReference type="STRING" id="768700.MSU_0320"/>
<dbReference type="KEGG" id="mss:MSU_0320"/>
<dbReference type="Proteomes" id="UP000007484">
    <property type="component" value="Chromosome"/>
</dbReference>
<name>F0QQU2_MYCSL</name>
<reference evidence="1 2" key="1">
    <citation type="journal article" date="2011" name="J. Bacteriol.">
        <title>Complete genome sequences of two hemotropic Mycoplasmas, Mycoplasma haemofelis strain Ohio2 and Mycoplasma suis strain Illinois.</title>
        <authorList>
            <person name="Messick J.B."/>
            <person name="Santos A.P."/>
            <person name="Guimaraes A.M."/>
        </authorList>
    </citation>
    <scope>NUCLEOTIDE SEQUENCE [LARGE SCALE GENOMIC DNA]</scope>
    <source>
        <strain evidence="1 2">Illinois</strain>
    </source>
</reference>
<evidence type="ECO:0000313" key="1">
    <source>
        <dbReference type="EMBL" id="ADX97862.1"/>
    </source>
</evidence>
<evidence type="ECO:0000313" key="2">
    <source>
        <dbReference type="Proteomes" id="UP000007484"/>
    </source>
</evidence>
<dbReference type="HOGENOM" id="CLU_1198718_0_0_14"/>
<accession>F0QQU2</accession>
<proteinExistence type="predicted"/>
<organism evidence="1 2">
    <name type="scientific">Mycoplasma suis (strain Illinois)</name>
    <dbReference type="NCBI Taxonomy" id="768700"/>
    <lineage>
        <taxon>Bacteria</taxon>
        <taxon>Bacillati</taxon>
        <taxon>Mycoplasmatota</taxon>
        <taxon>Mollicutes</taxon>
        <taxon>Mycoplasmataceae</taxon>
        <taxon>Mycoplasma</taxon>
    </lineage>
</organism>
<sequence>MALGHFLFPAVLVGGLSAGGAATFLFKKEHEGDANTLTIYKRTGGSHLSLGGPETQELPLSSTSIFSIDKEGWQHNIDNQNGSSFKLTTGHYIRHLEGKGSWGKVLKDDSRDEDVVSGSNGITRPSTRKSNDKFNGELVVYVGGATCGDIIKKSSELKYKLKEQTKVFGQNKDIVTDSKTSSLLMWDCMDTAEQKKYETFMKEFRETFPEFNGDLEKFSKSPSA</sequence>
<dbReference type="EMBL" id="CP002525">
    <property type="protein sequence ID" value="ADX97862.1"/>
    <property type="molecule type" value="Genomic_DNA"/>
</dbReference>
<protein>
    <submittedName>
        <fullName evidence="1">Uncharacterized protein</fullName>
    </submittedName>
</protein>
<keyword evidence="2" id="KW-1185">Reference proteome</keyword>
<dbReference type="RefSeq" id="WP_013608969.1">
    <property type="nucleotide sequence ID" value="NC_015155.1"/>
</dbReference>